<sequence length="304" mass="36070">MSFNPDIQYRCTIIRGKSISRMDDYLPIYAEILNEICPIPADQFDNTFDKKLSHYIKDDEKTIRNHRTENVDKLLGMYFEKDEIIYTSERTKKFLEDNDQPAFFKSVCYKFQQPNGSQKLQTTKEKIENEISLKPYHFVLALLKTAAIRKIILNKNEVAYYVLNALQVLQGKVTVDEVLKAILEDRERGIEKKVDISKNYAWDYRHINEQFELLALTNLIRKDGKSVWLNTRELSSIDFFIEDLKKPLAIDFSKFDLHEKNIEKKMKIDWQQYYGRNSKNEHEQFFTSANSLYSPSENKFQIRI</sequence>
<proteinExistence type="predicted"/>
<dbReference type="Gene3D" id="1.10.1740.180">
    <property type="match status" value="1"/>
</dbReference>
<keyword evidence="2" id="KW-0378">Hydrolase</keyword>
<accession>A0A0G0V7D2</accession>
<dbReference type="InterPro" id="IPR021108">
    <property type="entry name" value="Restrct_endonuc_II_BpuJI_N"/>
</dbReference>
<evidence type="ECO:0000259" key="1">
    <source>
        <dbReference type="Pfam" id="PF11564"/>
    </source>
</evidence>
<evidence type="ECO:0000313" key="3">
    <source>
        <dbReference type="Proteomes" id="UP000034746"/>
    </source>
</evidence>
<dbReference type="AlphaFoldDB" id="A0A0G0V7D2"/>
<dbReference type="EMBL" id="LCAU01000021">
    <property type="protein sequence ID" value="KKR96938.1"/>
    <property type="molecule type" value="Genomic_DNA"/>
</dbReference>
<dbReference type="Gene3D" id="1.10.10.2080">
    <property type="match status" value="1"/>
</dbReference>
<organism evidence="2 3">
    <name type="scientific">Candidatus Uhrbacteria bacterium GW2011_GWF2_41_16</name>
    <dbReference type="NCBI Taxonomy" id="1618997"/>
    <lineage>
        <taxon>Bacteria</taxon>
        <taxon>Candidatus Uhriibacteriota</taxon>
    </lineage>
</organism>
<protein>
    <submittedName>
        <fullName evidence="2">Restriction endonuclease R.BpuJI</fullName>
    </submittedName>
</protein>
<feature type="domain" description="Restriction endonuclease type II BpuJI N-terminal" evidence="1">
    <location>
        <begin position="14"/>
        <end position="270"/>
    </location>
</feature>
<comment type="caution">
    <text evidence="2">The sequence shown here is derived from an EMBL/GenBank/DDBJ whole genome shotgun (WGS) entry which is preliminary data.</text>
</comment>
<reference evidence="2 3" key="1">
    <citation type="journal article" date="2015" name="Nature">
        <title>rRNA introns, odd ribosomes, and small enigmatic genomes across a large radiation of phyla.</title>
        <authorList>
            <person name="Brown C.T."/>
            <person name="Hug L.A."/>
            <person name="Thomas B.C."/>
            <person name="Sharon I."/>
            <person name="Castelle C.J."/>
            <person name="Singh A."/>
            <person name="Wilkins M.J."/>
            <person name="Williams K.H."/>
            <person name="Banfield J.F."/>
        </authorList>
    </citation>
    <scope>NUCLEOTIDE SEQUENCE [LARGE SCALE GENOMIC DNA]</scope>
</reference>
<keyword evidence="2" id="KW-0540">Nuclease</keyword>
<evidence type="ECO:0000313" key="2">
    <source>
        <dbReference type="EMBL" id="KKR96938.1"/>
    </source>
</evidence>
<dbReference type="Proteomes" id="UP000034746">
    <property type="component" value="Unassembled WGS sequence"/>
</dbReference>
<dbReference type="Gene3D" id="1.10.10.2090">
    <property type="match status" value="1"/>
</dbReference>
<gene>
    <name evidence="2" type="ORF">UU48_C0021G0003</name>
</gene>
<keyword evidence="2" id="KW-0255">Endonuclease</keyword>
<dbReference type="GO" id="GO:0004519">
    <property type="term" value="F:endonuclease activity"/>
    <property type="evidence" value="ECO:0007669"/>
    <property type="project" value="UniProtKB-KW"/>
</dbReference>
<dbReference type="Pfam" id="PF11564">
    <property type="entry name" value="BpuJI_N"/>
    <property type="match status" value="1"/>
</dbReference>
<name>A0A0G0V7D2_9BACT</name>